<name>A0A6J0CD42_NEOLC</name>
<proteinExistence type="predicted"/>
<sequence length="408" mass="46864">MIQTEQDEAFYEEVLKNYFGDPTTKVRSVKQERATAKGENFLSDMLRIGVELTRNSSTQDDAGCRICERRSFISKHEPVGDSRLVKMVQEQQLFTVELSILKNVLPRIETALGIRLGPKLVYGRDEPPRVIIMEDLTPEGFHVKDRQEGLSMAHATMAIKNLARFHAGSVALAEENPAAIRHFRQGIFDSTTHPNFYTLAINSLIRLRENAQTWLDEDCILAAKKLKNVIGSLKQRIQDVYKYDPEEFCVLNHGDAWVNNMLFVEDRSGKPIEQVFVDYQMVGYSSPAIDLLYFLGINPALKIRGPGETELLETYLETLTLNMKRLRCRTESPTMEHLKEAMYRRRVYAVVSGLFLLPRMMLDKEEIESMDQLLKDGTFRTNAYAKPNTIRMMKRILPLMNERGYLDA</sequence>
<evidence type="ECO:0000313" key="4">
    <source>
        <dbReference type="RefSeq" id="XP_046590063.1"/>
    </source>
</evidence>
<dbReference type="AlphaFoldDB" id="A0A6J0CD42"/>
<dbReference type="InterPro" id="IPR011009">
    <property type="entry name" value="Kinase-like_dom_sf"/>
</dbReference>
<evidence type="ECO:0000259" key="1">
    <source>
        <dbReference type="SMART" id="SM00587"/>
    </source>
</evidence>
<dbReference type="PANTHER" id="PTHR11012">
    <property type="entry name" value="PROTEIN KINASE-LIKE DOMAIN-CONTAINING"/>
    <property type="match status" value="1"/>
</dbReference>
<dbReference type="InterPro" id="IPR004119">
    <property type="entry name" value="EcKL"/>
</dbReference>
<dbReference type="InParanoid" id="A0A6J0CD42"/>
<evidence type="ECO:0000313" key="3">
    <source>
        <dbReference type="RefSeq" id="XP_015524638.2"/>
    </source>
</evidence>
<gene>
    <name evidence="3 4" type="primary">LOC107227875</name>
</gene>
<dbReference type="SUPFAM" id="SSF56112">
    <property type="entry name" value="Protein kinase-like (PK-like)"/>
    <property type="match status" value="1"/>
</dbReference>
<protein>
    <submittedName>
        <fullName evidence="3 4">Uncharacterized protein LOC107227875</fullName>
    </submittedName>
</protein>
<organism evidence="2 3">
    <name type="scientific">Neodiprion lecontei</name>
    <name type="common">Redheaded pine sawfly</name>
    <dbReference type="NCBI Taxonomy" id="441921"/>
    <lineage>
        <taxon>Eukaryota</taxon>
        <taxon>Metazoa</taxon>
        <taxon>Ecdysozoa</taxon>
        <taxon>Arthropoda</taxon>
        <taxon>Hexapoda</taxon>
        <taxon>Insecta</taxon>
        <taxon>Pterygota</taxon>
        <taxon>Neoptera</taxon>
        <taxon>Endopterygota</taxon>
        <taxon>Hymenoptera</taxon>
        <taxon>Tenthredinoidea</taxon>
        <taxon>Diprionidae</taxon>
        <taxon>Diprioninae</taxon>
        <taxon>Neodiprion</taxon>
    </lineage>
</organism>
<dbReference type="RefSeq" id="XP_046590063.1">
    <property type="nucleotide sequence ID" value="XM_046734107.1"/>
</dbReference>
<dbReference type="GeneID" id="107227875"/>
<dbReference type="Gene3D" id="3.90.1200.10">
    <property type="match status" value="1"/>
</dbReference>
<reference evidence="3 4" key="1">
    <citation type="submission" date="2025-05" db="UniProtKB">
        <authorList>
            <consortium name="RefSeq"/>
        </authorList>
    </citation>
    <scope>IDENTIFICATION</scope>
    <source>
        <tissue evidence="3 4">Thorax and Abdomen</tissue>
    </source>
</reference>
<feature type="domain" description="CHK kinase-like" evidence="1">
    <location>
        <begin position="131"/>
        <end position="325"/>
    </location>
</feature>
<evidence type="ECO:0000313" key="2">
    <source>
        <dbReference type="Proteomes" id="UP000829291"/>
    </source>
</evidence>
<dbReference type="KEGG" id="nlo:107227875"/>
<dbReference type="SMART" id="SM00587">
    <property type="entry name" value="CHK"/>
    <property type="match status" value="1"/>
</dbReference>
<keyword evidence="2" id="KW-1185">Reference proteome</keyword>
<dbReference type="Pfam" id="PF02958">
    <property type="entry name" value="EcKL"/>
    <property type="match status" value="1"/>
</dbReference>
<dbReference type="Proteomes" id="UP000829291">
    <property type="component" value="Chromosome 3"/>
</dbReference>
<dbReference type="RefSeq" id="XP_015524638.2">
    <property type="nucleotide sequence ID" value="XM_015669152.2"/>
</dbReference>
<accession>A0A6J0CD42</accession>
<dbReference type="InterPro" id="IPR015897">
    <property type="entry name" value="CHK_kinase-like"/>
</dbReference>
<dbReference type="OrthoDB" id="411145at2759"/>
<dbReference type="PANTHER" id="PTHR11012:SF56">
    <property type="entry name" value="CHK KINASE-LIKE DOMAIN-CONTAINING PROTEIN-RELATED"/>
    <property type="match status" value="1"/>
</dbReference>